<keyword evidence="2" id="KW-1185">Reference proteome</keyword>
<reference evidence="1 2" key="1">
    <citation type="journal article" date="2021" name="Plant Biotechnol. J.">
        <title>Multi-omics assisted identification of the key and species-specific regulatory components of drought-tolerant mechanisms in Gossypium stocksii.</title>
        <authorList>
            <person name="Yu D."/>
            <person name="Ke L."/>
            <person name="Zhang D."/>
            <person name="Wu Y."/>
            <person name="Sun Y."/>
            <person name="Mei J."/>
            <person name="Sun J."/>
            <person name="Sun Y."/>
        </authorList>
    </citation>
    <scope>NUCLEOTIDE SEQUENCE [LARGE SCALE GENOMIC DNA]</scope>
    <source>
        <strain evidence="2">cv. E1</strain>
        <tissue evidence="1">Leaf</tissue>
    </source>
</reference>
<dbReference type="OrthoDB" id="1002401at2759"/>
<evidence type="ECO:0000313" key="1">
    <source>
        <dbReference type="EMBL" id="KAH1130816.1"/>
    </source>
</evidence>
<sequence length="61" mass="7204">MAKILMVKLLSQIIGFNTLSKRVHALWKPSQMVYIIDLKNDYYMVKFQSYDDYTKVSIESP</sequence>
<name>A0A9D4AM17_9ROSI</name>
<accession>A0A9D4AM17</accession>
<dbReference type="Proteomes" id="UP000828251">
    <property type="component" value="Unassembled WGS sequence"/>
</dbReference>
<organism evidence="1 2">
    <name type="scientific">Gossypium stocksii</name>
    <dbReference type="NCBI Taxonomy" id="47602"/>
    <lineage>
        <taxon>Eukaryota</taxon>
        <taxon>Viridiplantae</taxon>
        <taxon>Streptophyta</taxon>
        <taxon>Embryophyta</taxon>
        <taxon>Tracheophyta</taxon>
        <taxon>Spermatophyta</taxon>
        <taxon>Magnoliopsida</taxon>
        <taxon>eudicotyledons</taxon>
        <taxon>Gunneridae</taxon>
        <taxon>Pentapetalae</taxon>
        <taxon>rosids</taxon>
        <taxon>malvids</taxon>
        <taxon>Malvales</taxon>
        <taxon>Malvaceae</taxon>
        <taxon>Malvoideae</taxon>
        <taxon>Gossypium</taxon>
    </lineage>
</organism>
<evidence type="ECO:0000313" key="2">
    <source>
        <dbReference type="Proteomes" id="UP000828251"/>
    </source>
</evidence>
<dbReference type="EMBL" id="JAIQCV010000001">
    <property type="protein sequence ID" value="KAH1130816.1"/>
    <property type="molecule type" value="Genomic_DNA"/>
</dbReference>
<dbReference type="AlphaFoldDB" id="A0A9D4AM17"/>
<protein>
    <submittedName>
        <fullName evidence="1">Uncharacterized protein</fullName>
    </submittedName>
</protein>
<gene>
    <name evidence="1" type="ORF">J1N35_002194</name>
</gene>
<comment type="caution">
    <text evidence="1">The sequence shown here is derived from an EMBL/GenBank/DDBJ whole genome shotgun (WGS) entry which is preliminary data.</text>
</comment>
<proteinExistence type="predicted"/>